<keyword evidence="7 13" id="KW-0285">Flavoprotein</keyword>
<sequence>MISIKTFGFLSKASKNARSSNLLLKTFNSNHMRSAFLTLKAFRDPDYSRPPPFDYLTKSYINETPFYDRGLKRFDENTKFIVVEGNIGVGKSVVAKKIAEEFDLKYFPEVNMDMKYITEHGYDLRDMDPYLPERMQSVDIKKFYANPYHKAMPRLQIEMYRYRYFQYIDALNHVINSGQGVVLERSHFSDFVFAKTLHQFNYIRKEMLRYYLNMRDETAKKLYHPHLVVYLDAPVDVLMERIKKRNIPHEVNSKVLTKEYLESLDKHYKEYLDFAKVKSVVKTLDWSVPQDLDLLMMDIEKIDFDRYKKNESQLFEWRNLDQTTEGNMRKLRRTLTLDLRNLIFPLYKEDYDVTELFFGPEEINEYLTLREKVPGEKYLMGFDPEAGDKTLFKTEKRTYHWRNILKDFLREEICAIDSSIPV</sequence>
<dbReference type="Gene3D" id="3.40.50.300">
    <property type="entry name" value="P-loop containing nucleotide triphosphate hydrolases"/>
    <property type="match status" value="1"/>
</dbReference>
<comment type="subcellular location">
    <subcellularLocation>
        <location evidence="3 13">Mitochondrion matrix</location>
    </subcellularLocation>
</comment>
<dbReference type="EMBL" id="CP092863">
    <property type="protein sequence ID" value="UYV60346.1"/>
    <property type="molecule type" value="Genomic_DNA"/>
</dbReference>
<protein>
    <recommendedName>
        <fullName evidence="5 13">NADH dehydrogenase [ubiquinone] 1 alpha subcomplex subunit 10, mitochondrial</fullName>
    </recommendedName>
</protein>
<evidence type="ECO:0000313" key="15">
    <source>
        <dbReference type="EMBL" id="UYV60346.1"/>
    </source>
</evidence>
<dbReference type="Pfam" id="PF01712">
    <property type="entry name" value="dNK"/>
    <property type="match status" value="1"/>
</dbReference>
<keyword evidence="8 13" id="KW-0679">Respiratory chain</keyword>
<comment type="function">
    <text evidence="2 13">Accessory subunit of the mitochondrial membrane respiratory chain NADH dehydrogenase (Complex I), that is believed not to be involved in catalysis. Complex I functions in the transfer of electrons from NADH to the respiratory chain. The immediate electron acceptor for the enzyme is believed to be ubiquinone.</text>
</comment>
<accession>A0ABY6JWG4</accession>
<evidence type="ECO:0000256" key="4">
    <source>
        <dbReference type="ARBA" id="ARBA00008606"/>
    </source>
</evidence>
<evidence type="ECO:0000256" key="5">
    <source>
        <dbReference type="ARBA" id="ARBA00017279"/>
    </source>
</evidence>
<evidence type="ECO:0000256" key="13">
    <source>
        <dbReference type="PIRNR" id="PIRNR000543"/>
    </source>
</evidence>
<keyword evidence="6 13" id="KW-0813">Transport</keyword>
<evidence type="ECO:0000256" key="12">
    <source>
        <dbReference type="ARBA" id="ARBA00023128"/>
    </source>
</evidence>
<keyword evidence="9 13" id="KW-0274">FAD</keyword>
<dbReference type="InterPro" id="IPR015828">
    <property type="entry name" value="NDUFA10"/>
</dbReference>
<keyword evidence="11 13" id="KW-0249">Electron transport</keyword>
<dbReference type="PIRSF" id="PIRSF000543">
    <property type="entry name" value="NADH_UQ_42KD"/>
    <property type="match status" value="1"/>
</dbReference>
<dbReference type="InterPro" id="IPR050566">
    <property type="entry name" value="Deoxyribonucleoside_kinase"/>
</dbReference>
<gene>
    <name evidence="15" type="ORF">LAZ67_1000891</name>
</gene>
<dbReference type="Proteomes" id="UP001235939">
    <property type="component" value="Chromosome 01"/>
</dbReference>
<evidence type="ECO:0000256" key="7">
    <source>
        <dbReference type="ARBA" id="ARBA00022630"/>
    </source>
</evidence>
<organism evidence="15 16">
    <name type="scientific">Cordylochernes scorpioides</name>
    <dbReference type="NCBI Taxonomy" id="51811"/>
    <lineage>
        <taxon>Eukaryota</taxon>
        <taxon>Metazoa</taxon>
        <taxon>Ecdysozoa</taxon>
        <taxon>Arthropoda</taxon>
        <taxon>Chelicerata</taxon>
        <taxon>Arachnida</taxon>
        <taxon>Pseudoscorpiones</taxon>
        <taxon>Cheliferoidea</taxon>
        <taxon>Chernetidae</taxon>
        <taxon>Cordylochernes</taxon>
    </lineage>
</organism>
<dbReference type="PANTHER" id="PTHR10513">
    <property type="entry name" value="DEOXYNUCLEOSIDE KINASE"/>
    <property type="match status" value="1"/>
</dbReference>
<name>A0ABY6JWG4_9ARAC</name>
<dbReference type="InterPro" id="IPR027417">
    <property type="entry name" value="P-loop_NTPase"/>
</dbReference>
<evidence type="ECO:0000313" key="16">
    <source>
        <dbReference type="Proteomes" id="UP001235939"/>
    </source>
</evidence>
<keyword evidence="12 13" id="KW-0496">Mitochondrion</keyword>
<proteinExistence type="inferred from homology"/>
<evidence type="ECO:0000256" key="3">
    <source>
        <dbReference type="ARBA" id="ARBA00004305"/>
    </source>
</evidence>
<evidence type="ECO:0000256" key="1">
    <source>
        <dbReference type="ARBA" id="ARBA00001974"/>
    </source>
</evidence>
<comment type="cofactor">
    <cofactor evidence="1 13">
        <name>FAD</name>
        <dbReference type="ChEBI" id="CHEBI:57692"/>
    </cofactor>
</comment>
<keyword evidence="16" id="KW-1185">Reference proteome</keyword>
<dbReference type="InterPro" id="IPR031314">
    <property type="entry name" value="DNK_dom"/>
</dbReference>
<comment type="similarity">
    <text evidence="4 13">Belongs to the complex I NDUFA10 subunit family.</text>
</comment>
<evidence type="ECO:0000256" key="6">
    <source>
        <dbReference type="ARBA" id="ARBA00022448"/>
    </source>
</evidence>
<evidence type="ECO:0000256" key="9">
    <source>
        <dbReference type="ARBA" id="ARBA00022827"/>
    </source>
</evidence>
<dbReference type="SUPFAM" id="SSF52540">
    <property type="entry name" value="P-loop containing nucleoside triphosphate hydrolases"/>
    <property type="match status" value="1"/>
</dbReference>
<feature type="domain" description="Deoxynucleoside kinase" evidence="14">
    <location>
        <begin position="81"/>
        <end position="314"/>
    </location>
</feature>
<evidence type="ECO:0000259" key="14">
    <source>
        <dbReference type="Pfam" id="PF01712"/>
    </source>
</evidence>
<evidence type="ECO:0000256" key="10">
    <source>
        <dbReference type="ARBA" id="ARBA00022946"/>
    </source>
</evidence>
<evidence type="ECO:0000256" key="11">
    <source>
        <dbReference type="ARBA" id="ARBA00022982"/>
    </source>
</evidence>
<reference evidence="15 16" key="1">
    <citation type="submission" date="2022-01" db="EMBL/GenBank/DDBJ databases">
        <title>A chromosomal length assembly of Cordylochernes scorpioides.</title>
        <authorList>
            <person name="Zeh D."/>
            <person name="Zeh J."/>
        </authorList>
    </citation>
    <scope>NUCLEOTIDE SEQUENCE [LARGE SCALE GENOMIC DNA]</scope>
    <source>
        <strain evidence="15">IN4F17</strain>
        <tissue evidence="15">Whole Body</tissue>
    </source>
</reference>
<evidence type="ECO:0000256" key="2">
    <source>
        <dbReference type="ARBA" id="ARBA00003195"/>
    </source>
</evidence>
<keyword evidence="10" id="KW-0809">Transit peptide</keyword>
<dbReference type="PANTHER" id="PTHR10513:SF15">
    <property type="entry name" value="NADH DEHYDROGENASE [UBIQUINONE] 1 ALPHA SUBCOMPLEX SUBUNIT 10, MITOCHONDRIAL"/>
    <property type="match status" value="1"/>
</dbReference>
<evidence type="ECO:0000256" key="8">
    <source>
        <dbReference type="ARBA" id="ARBA00022660"/>
    </source>
</evidence>